<evidence type="ECO:0000256" key="3">
    <source>
        <dbReference type="ARBA" id="ARBA00022722"/>
    </source>
</evidence>
<organism evidence="9 10">
    <name type="scientific">Fodinibius salicampi</name>
    <dbReference type="NCBI Taxonomy" id="1920655"/>
    <lineage>
        <taxon>Bacteria</taxon>
        <taxon>Pseudomonadati</taxon>
        <taxon>Balneolota</taxon>
        <taxon>Balneolia</taxon>
        <taxon>Balneolales</taxon>
        <taxon>Balneolaceae</taxon>
        <taxon>Fodinibius</taxon>
    </lineage>
</organism>
<feature type="region of interest" description="Disordered" evidence="8">
    <location>
        <begin position="1"/>
        <end position="20"/>
    </location>
</feature>
<accession>A0ABT3Q0Q4</accession>
<evidence type="ECO:0000256" key="8">
    <source>
        <dbReference type="SAM" id="MobiDB-lite"/>
    </source>
</evidence>
<evidence type="ECO:0000256" key="1">
    <source>
        <dbReference type="ARBA" id="ARBA00002663"/>
    </source>
</evidence>
<dbReference type="Pfam" id="PF00825">
    <property type="entry name" value="Ribonuclease_P"/>
    <property type="match status" value="1"/>
</dbReference>
<keyword evidence="3 7" id="KW-0540">Nuclease</keyword>
<comment type="subunit">
    <text evidence="7">Consists of a catalytic RNA component (M1 or rnpB) and a protein subunit.</text>
</comment>
<dbReference type="RefSeq" id="WP_265790560.1">
    <property type="nucleotide sequence ID" value="NZ_BAABRS010000003.1"/>
</dbReference>
<protein>
    <recommendedName>
        <fullName evidence="7">Ribonuclease P protein component</fullName>
        <shortName evidence="7">RNase P protein</shortName>
        <shortName evidence="7">RNaseP protein</shortName>
        <ecNumber evidence="7">3.1.26.5</ecNumber>
    </recommendedName>
    <alternativeName>
        <fullName evidence="7">Protein C5</fullName>
    </alternativeName>
</protein>
<comment type="similarity">
    <text evidence="7">Belongs to the RnpA family.</text>
</comment>
<evidence type="ECO:0000313" key="10">
    <source>
        <dbReference type="Proteomes" id="UP001207337"/>
    </source>
</evidence>
<keyword evidence="5 7" id="KW-0378">Hydrolase</keyword>
<dbReference type="EC" id="3.1.26.5" evidence="7"/>
<evidence type="ECO:0000256" key="4">
    <source>
        <dbReference type="ARBA" id="ARBA00022759"/>
    </source>
</evidence>
<proteinExistence type="inferred from homology"/>
<dbReference type="InterPro" id="IPR000100">
    <property type="entry name" value="RNase_P"/>
</dbReference>
<dbReference type="SUPFAM" id="SSF54211">
    <property type="entry name" value="Ribosomal protein S5 domain 2-like"/>
    <property type="match status" value="1"/>
</dbReference>
<dbReference type="HAMAP" id="MF_00227">
    <property type="entry name" value="RNase_P"/>
    <property type="match status" value="1"/>
</dbReference>
<keyword evidence="6 7" id="KW-0694">RNA-binding</keyword>
<evidence type="ECO:0000256" key="2">
    <source>
        <dbReference type="ARBA" id="ARBA00022694"/>
    </source>
</evidence>
<keyword evidence="2 7" id="KW-0819">tRNA processing</keyword>
<dbReference type="InterPro" id="IPR020539">
    <property type="entry name" value="RNase_P_CS"/>
</dbReference>
<evidence type="ECO:0000256" key="6">
    <source>
        <dbReference type="ARBA" id="ARBA00022884"/>
    </source>
</evidence>
<dbReference type="Proteomes" id="UP001207337">
    <property type="component" value="Unassembled WGS sequence"/>
</dbReference>
<dbReference type="PANTHER" id="PTHR33992">
    <property type="entry name" value="RIBONUCLEASE P PROTEIN COMPONENT"/>
    <property type="match status" value="1"/>
</dbReference>
<dbReference type="InterPro" id="IPR014721">
    <property type="entry name" value="Ribsml_uS5_D2-typ_fold_subgr"/>
</dbReference>
<sequence length="140" mass="16226">MKKDRSNQSSTSNGDLSLPRKKILRGRKNFQRLFEKDAHIIRGRVLALRYQIINKTSSGCLMGFIVKKSLGKAHKRNRMKRLLREAYRRHQHIVTDSLSNVQRTLHGVLMARQIDATYTDVESDVKKVLTQLRDQLPTIS</sequence>
<keyword evidence="10" id="KW-1185">Reference proteome</keyword>
<name>A0ABT3Q0Q4_9BACT</name>
<keyword evidence="4 7" id="KW-0255">Endonuclease</keyword>
<dbReference type="PROSITE" id="PS00648">
    <property type="entry name" value="RIBONUCLEASE_P"/>
    <property type="match status" value="1"/>
</dbReference>
<gene>
    <name evidence="7" type="primary">rnpA</name>
    <name evidence="9" type="ORF">LQ318_12375</name>
</gene>
<dbReference type="EMBL" id="JAJNDC010000003">
    <property type="protein sequence ID" value="MCW9713699.1"/>
    <property type="molecule type" value="Genomic_DNA"/>
</dbReference>
<evidence type="ECO:0000256" key="5">
    <source>
        <dbReference type="ARBA" id="ARBA00022801"/>
    </source>
</evidence>
<dbReference type="Gene3D" id="3.30.230.10">
    <property type="match status" value="1"/>
</dbReference>
<dbReference type="PANTHER" id="PTHR33992:SF1">
    <property type="entry name" value="RIBONUCLEASE P PROTEIN COMPONENT"/>
    <property type="match status" value="1"/>
</dbReference>
<comment type="caution">
    <text evidence="9">The sequence shown here is derived from an EMBL/GenBank/DDBJ whole genome shotgun (WGS) entry which is preliminary data.</text>
</comment>
<reference evidence="9 10" key="1">
    <citation type="submission" date="2021-11" db="EMBL/GenBank/DDBJ databases">
        <title>Aliifidinibius sp. nov., a new bacterium isolated from saline soil.</title>
        <authorList>
            <person name="Galisteo C."/>
            <person name="De La Haba R."/>
            <person name="Sanchez-Porro C."/>
            <person name="Ventosa A."/>
        </authorList>
    </citation>
    <scope>NUCLEOTIDE SEQUENCE [LARGE SCALE GENOMIC DNA]</scope>
    <source>
        <strain evidence="9 10">KACC 190600</strain>
    </source>
</reference>
<evidence type="ECO:0000256" key="7">
    <source>
        <dbReference type="HAMAP-Rule" id="MF_00227"/>
    </source>
</evidence>
<comment type="catalytic activity">
    <reaction evidence="7">
        <text>Endonucleolytic cleavage of RNA, removing 5'-extranucleotides from tRNA precursor.</text>
        <dbReference type="EC" id="3.1.26.5"/>
    </reaction>
</comment>
<evidence type="ECO:0000313" key="9">
    <source>
        <dbReference type="EMBL" id="MCW9713699.1"/>
    </source>
</evidence>
<comment type="function">
    <text evidence="1 7">RNaseP catalyzes the removal of the 5'-leader sequence from pre-tRNA to produce the mature 5'-terminus. It can also cleave other RNA substrates such as 4.5S RNA. The protein component plays an auxiliary but essential role in vivo by binding to the 5'-leader sequence and broadening the substrate specificity of the ribozyme.</text>
</comment>
<dbReference type="InterPro" id="IPR020568">
    <property type="entry name" value="Ribosomal_Su5_D2-typ_SF"/>
</dbReference>